<feature type="transmembrane region" description="Helical" evidence="6">
    <location>
        <begin position="383"/>
        <end position="401"/>
    </location>
</feature>
<evidence type="ECO:0000256" key="3">
    <source>
        <dbReference type="ARBA" id="ARBA00022786"/>
    </source>
</evidence>
<dbReference type="Pfam" id="PF00582">
    <property type="entry name" value="Usp"/>
    <property type="match status" value="1"/>
</dbReference>
<evidence type="ECO:0000256" key="2">
    <source>
        <dbReference type="ARBA" id="ARBA00012483"/>
    </source>
</evidence>
<keyword evidence="6" id="KW-0472">Membrane</keyword>
<reference evidence="9" key="1">
    <citation type="journal article" date="2020" name="Nat. Commun.">
        <title>Genome sequence of the cluster root forming white lupin.</title>
        <authorList>
            <person name="Hufnagel B."/>
            <person name="Marques A."/>
            <person name="Soriano A."/>
            <person name="Marques L."/>
            <person name="Divol F."/>
            <person name="Doumas P."/>
            <person name="Sallet E."/>
            <person name="Mancinotti D."/>
            <person name="Carrere S."/>
            <person name="Marande W."/>
            <person name="Arribat S."/>
            <person name="Keller J."/>
            <person name="Huneau C."/>
            <person name="Blein T."/>
            <person name="Aime D."/>
            <person name="Laguerre M."/>
            <person name="Taylor J."/>
            <person name="Schubert V."/>
            <person name="Nelson M."/>
            <person name="Geu-Flores F."/>
            <person name="Crespi M."/>
            <person name="Gallardo-Guerrero K."/>
            <person name="Delaux P.-M."/>
            <person name="Salse J."/>
            <person name="Berges H."/>
            <person name="Guyot R."/>
            <person name="Gouzy J."/>
            <person name="Peret B."/>
        </authorList>
    </citation>
    <scope>NUCLEOTIDE SEQUENCE [LARGE SCALE GENOMIC DNA]</scope>
    <source>
        <strain evidence="9">cv. Amiga</strain>
    </source>
</reference>
<feature type="compositionally biased region" description="Basic and acidic residues" evidence="5">
    <location>
        <begin position="256"/>
        <end position="266"/>
    </location>
</feature>
<evidence type="ECO:0000256" key="4">
    <source>
        <dbReference type="SAM" id="Coils"/>
    </source>
</evidence>
<dbReference type="PANTHER" id="PTHR45647">
    <property type="entry name" value="OS02G0152300 PROTEIN"/>
    <property type="match status" value="1"/>
</dbReference>
<evidence type="ECO:0000256" key="1">
    <source>
        <dbReference type="ARBA" id="ARBA00000900"/>
    </source>
</evidence>
<evidence type="ECO:0000259" key="7">
    <source>
        <dbReference type="Pfam" id="PF00582"/>
    </source>
</evidence>
<evidence type="ECO:0000313" key="8">
    <source>
        <dbReference type="EMBL" id="KAE9610221.1"/>
    </source>
</evidence>
<feature type="coiled-coil region" evidence="4">
    <location>
        <begin position="308"/>
        <end position="364"/>
    </location>
</feature>
<feature type="region of interest" description="Disordered" evidence="5">
    <location>
        <begin position="248"/>
        <end position="268"/>
    </location>
</feature>
<accession>A0A6A4Q8P9</accession>
<evidence type="ECO:0000313" key="9">
    <source>
        <dbReference type="Proteomes" id="UP000447434"/>
    </source>
</evidence>
<dbReference type="InterPro" id="IPR006016">
    <property type="entry name" value="UspA"/>
</dbReference>
<dbReference type="GO" id="GO:0061630">
    <property type="term" value="F:ubiquitin protein ligase activity"/>
    <property type="evidence" value="ECO:0007669"/>
    <property type="project" value="UniProtKB-EC"/>
</dbReference>
<protein>
    <recommendedName>
        <fullName evidence="2">RING-type E3 ubiquitin transferase</fullName>
        <ecNumber evidence="2">2.3.2.27</ecNumber>
    </recommendedName>
</protein>
<keyword evidence="4" id="KW-0175">Coiled coil</keyword>
<dbReference type="PANTHER" id="PTHR45647:SF25">
    <property type="entry name" value="ADENINE NUCLEOTIDE ALPHA HYDROLASES-LIKE SUPERFAMILY PROTEIN"/>
    <property type="match status" value="1"/>
</dbReference>
<dbReference type="SUPFAM" id="SSF52402">
    <property type="entry name" value="Adenine nucleotide alpha hydrolases-like"/>
    <property type="match status" value="1"/>
</dbReference>
<comment type="caution">
    <text evidence="8">The sequence shown here is derived from an EMBL/GenBank/DDBJ whole genome shotgun (WGS) entry which is preliminary data.</text>
</comment>
<keyword evidence="9" id="KW-1185">Reference proteome</keyword>
<dbReference type="OrthoDB" id="786795at2759"/>
<evidence type="ECO:0000256" key="5">
    <source>
        <dbReference type="SAM" id="MobiDB-lite"/>
    </source>
</evidence>
<comment type="catalytic activity">
    <reaction evidence="1">
        <text>S-ubiquitinyl-[E2 ubiquitin-conjugating enzyme]-L-cysteine + [acceptor protein]-L-lysine = [E2 ubiquitin-conjugating enzyme]-L-cysteine + N(6)-ubiquitinyl-[acceptor protein]-L-lysine.</text>
        <dbReference type="EC" id="2.3.2.27"/>
    </reaction>
</comment>
<keyword evidence="3" id="KW-0833">Ubl conjugation pathway</keyword>
<feature type="domain" description="UspA" evidence="7">
    <location>
        <begin position="15"/>
        <end position="131"/>
    </location>
</feature>
<sequence>MLNTGENVEIREGVVAVAVDKEKSSQFALRWAVDNLCPRDTPIKLVHVVQNPGVGGNNDMTQQEQETPASSELLLSYRCYCIRRQVQYEIVILNDHDVARALINYVSQGGVDTLVLGTSSRNSFSRIFKNSDLTSSVLKWGSEYSKVYIINKGKVSATRSASRSAQTVHAVERIQPVYHNLNHQGDPNMLFDELSVVDNDNSFVSSERHSTDSNCISFYENLGSTLEIGSSSHVLKLEDEKFEPLFSSTKPLNMDTMKDHPSHERPSFSIHNQDYIEEEMMRLKLDLERAMDLYHTVCKEALVSKHKLMELQDWKDKQEERMKEIELENARCKVTNEAPQRLEEQEVEKRLQKAEIKAMIESDEKQKVIDVLRQSHTVIKYQSIFHVFVVLFLSYLYIFSLK</sequence>
<dbReference type="InterPro" id="IPR051348">
    <property type="entry name" value="U-box_ubiquitin_ligases"/>
</dbReference>
<dbReference type="Proteomes" id="UP000447434">
    <property type="component" value="Chromosome 7"/>
</dbReference>
<dbReference type="EMBL" id="WOCE01000007">
    <property type="protein sequence ID" value="KAE9610221.1"/>
    <property type="molecule type" value="Genomic_DNA"/>
</dbReference>
<name>A0A6A4Q8P9_LUPAL</name>
<dbReference type="EC" id="2.3.2.27" evidence="2"/>
<dbReference type="CDD" id="cd01989">
    <property type="entry name" value="USP_STK_Ubox_N"/>
    <property type="match status" value="1"/>
</dbReference>
<proteinExistence type="predicted"/>
<evidence type="ECO:0000256" key="6">
    <source>
        <dbReference type="SAM" id="Phobius"/>
    </source>
</evidence>
<dbReference type="Gene3D" id="3.40.50.620">
    <property type="entry name" value="HUPs"/>
    <property type="match status" value="1"/>
</dbReference>
<keyword evidence="6" id="KW-1133">Transmembrane helix</keyword>
<dbReference type="InterPro" id="IPR014729">
    <property type="entry name" value="Rossmann-like_a/b/a_fold"/>
</dbReference>
<gene>
    <name evidence="8" type="ORF">Lalb_Chr07g0184321</name>
</gene>
<dbReference type="AlphaFoldDB" id="A0A6A4Q8P9"/>
<keyword evidence="6" id="KW-0812">Transmembrane</keyword>
<organism evidence="8 9">
    <name type="scientific">Lupinus albus</name>
    <name type="common">White lupine</name>
    <name type="synonym">Lupinus termis</name>
    <dbReference type="NCBI Taxonomy" id="3870"/>
    <lineage>
        <taxon>Eukaryota</taxon>
        <taxon>Viridiplantae</taxon>
        <taxon>Streptophyta</taxon>
        <taxon>Embryophyta</taxon>
        <taxon>Tracheophyta</taxon>
        <taxon>Spermatophyta</taxon>
        <taxon>Magnoliopsida</taxon>
        <taxon>eudicotyledons</taxon>
        <taxon>Gunneridae</taxon>
        <taxon>Pentapetalae</taxon>
        <taxon>rosids</taxon>
        <taxon>fabids</taxon>
        <taxon>Fabales</taxon>
        <taxon>Fabaceae</taxon>
        <taxon>Papilionoideae</taxon>
        <taxon>50 kb inversion clade</taxon>
        <taxon>genistoids sensu lato</taxon>
        <taxon>core genistoids</taxon>
        <taxon>Genisteae</taxon>
        <taxon>Lupinus</taxon>
    </lineage>
</organism>